<dbReference type="STRING" id="1888891.DSOL_1962"/>
<evidence type="ECO:0000313" key="2">
    <source>
        <dbReference type="EMBL" id="OLN32089.1"/>
    </source>
</evidence>
<keyword evidence="3" id="KW-1185">Reference proteome</keyword>
<dbReference type="EMBL" id="MLBF01000011">
    <property type="protein sequence ID" value="OLN32089.1"/>
    <property type="molecule type" value="Genomic_DNA"/>
</dbReference>
<dbReference type="Gene3D" id="3.30.460.10">
    <property type="entry name" value="Beta Polymerase, domain 2"/>
    <property type="match status" value="1"/>
</dbReference>
<dbReference type="InterPro" id="IPR043519">
    <property type="entry name" value="NT_sf"/>
</dbReference>
<dbReference type="OrthoDB" id="9816197at2"/>
<comment type="caution">
    <text evidence="2">The sequence shown here is derived from an EMBL/GenBank/DDBJ whole genome shotgun (WGS) entry which is preliminary data.</text>
</comment>
<dbReference type="InterPro" id="IPR041633">
    <property type="entry name" value="Polbeta"/>
</dbReference>
<dbReference type="Proteomes" id="UP000186102">
    <property type="component" value="Unassembled WGS sequence"/>
</dbReference>
<evidence type="ECO:0000259" key="1">
    <source>
        <dbReference type="Pfam" id="PF18765"/>
    </source>
</evidence>
<protein>
    <submittedName>
        <fullName evidence="2">DNA polymerase, beta domain protein region</fullName>
    </submittedName>
</protein>
<feature type="domain" description="Polymerase beta nucleotidyltransferase" evidence="1">
    <location>
        <begin position="21"/>
        <end position="104"/>
    </location>
</feature>
<gene>
    <name evidence="2" type="ORF">DSOL_1962</name>
</gene>
<dbReference type="CDD" id="cd05403">
    <property type="entry name" value="NT_KNTase_like"/>
    <property type="match status" value="1"/>
</dbReference>
<dbReference type="AlphaFoldDB" id="A0A1Q8QXL0"/>
<sequence length="108" mass="11959">MASVPQPIQNMIADYLQRVGNQIKINKVILFGSYANGQFTSNSDIDLAVFSDDFLGMEPIERFRFLFLQAADYELDLQPLAFTISDLSEPAGIVAEILNTGLEIAITN</sequence>
<accession>A0A1Q8QXL0</accession>
<dbReference type="PANTHER" id="PTHR43449">
    <property type="entry name" value="NUCLEOTIDYLTRANSFERASE"/>
    <property type="match status" value="1"/>
</dbReference>
<evidence type="ECO:0000313" key="3">
    <source>
        <dbReference type="Proteomes" id="UP000186102"/>
    </source>
</evidence>
<dbReference type="RefSeq" id="WP_075364621.1">
    <property type="nucleotide sequence ID" value="NZ_MLBF01000011.1"/>
</dbReference>
<organism evidence="2 3">
    <name type="scientific">Desulfosporosinus metallidurans</name>
    <dbReference type="NCBI Taxonomy" id="1888891"/>
    <lineage>
        <taxon>Bacteria</taxon>
        <taxon>Bacillati</taxon>
        <taxon>Bacillota</taxon>
        <taxon>Clostridia</taxon>
        <taxon>Eubacteriales</taxon>
        <taxon>Desulfitobacteriaceae</taxon>
        <taxon>Desulfosporosinus</taxon>
    </lineage>
</organism>
<name>A0A1Q8QXL0_9FIRM</name>
<reference evidence="2 3" key="1">
    <citation type="submission" date="2016-09" db="EMBL/GenBank/DDBJ databases">
        <title>Complete genome of Desulfosporosinus sp. OL.</title>
        <authorList>
            <person name="Mardanov A."/>
            <person name="Beletsky A."/>
            <person name="Panova A."/>
            <person name="Karnachuk O."/>
            <person name="Ravin N."/>
        </authorList>
    </citation>
    <scope>NUCLEOTIDE SEQUENCE [LARGE SCALE GENOMIC DNA]</scope>
    <source>
        <strain evidence="2 3">OL</strain>
    </source>
</reference>
<dbReference type="Pfam" id="PF18765">
    <property type="entry name" value="Polbeta"/>
    <property type="match status" value="1"/>
</dbReference>
<proteinExistence type="predicted"/>
<dbReference type="SUPFAM" id="SSF81301">
    <property type="entry name" value="Nucleotidyltransferase"/>
    <property type="match status" value="1"/>
</dbReference>
<dbReference type="PANTHER" id="PTHR43449:SF1">
    <property type="entry name" value="POLYMERASE BETA NUCLEOTIDYLTRANSFERASE DOMAIN-CONTAINING PROTEIN"/>
    <property type="match status" value="1"/>
</dbReference>